<protein>
    <submittedName>
        <fullName evidence="2">Uncharacterized protein</fullName>
    </submittedName>
</protein>
<dbReference type="Proteomes" id="UP000053562">
    <property type="component" value="Unassembled WGS sequence"/>
</dbReference>
<gene>
    <name evidence="2" type="ORF">PVIIG_05442</name>
</gene>
<feature type="compositionally biased region" description="Polar residues" evidence="1">
    <location>
        <begin position="261"/>
        <end position="272"/>
    </location>
</feature>
<proteinExistence type="predicted"/>
<dbReference type="EMBL" id="KQ234517">
    <property type="protein sequence ID" value="KMZ77067.1"/>
    <property type="molecule type" value="Genomic_DNA"/>
</dbReference>
<evidence type="ECO:0000313" key="2">
    <source>
        <dbReference type="EMBL" id="KMZ77067.1"/>
    </source>
</evidence>
<evidence type="ECO:0000256" key="1">
    <source>
        <dbReference type="SAM" id="MobiDB-lite"/>
    </source>
</evidence>
<evidence type="ECO:0000313" key="3">
    <source>
        <dbReference type="Proteomes" id="UP000053562"/>
    </source>
</evidence>
<name>A0A0J9S4W2_PLAVI</name>
<feature type="region of interest" description="Disordered" evidence="1">
    <location>
        <begin position="261"/>
        <end position="293"/>
    </location>
</feature>
<dbReference type="AlphaFoldDB" id="A0A0J9S4W2"/>
<organism evidence="2 3">
    <name type="scientific">Plasmodium vivax India VII</name>
    <dbReference type="NCBI Taxonomy" id="1077284"/>
    <lineage>
        <taxon>Eukaryota</taxon>
        <taxon>Sar</taxon>
        <taxon>Alveolata</taxon>
        <taxon>Apicomplexa</taxon>
        <taxon>Aconoidasida</taxon>
        <taxon>Haemosporida</taxon>
        <taxon>Plasmodiidae</taxon>
        <taxon>Plasmodium</taxon>
        <taxon>Plasmodium (Plasmodium)</taxon>
    </lineage>
</organism>
<accession>A0A0J9S4W2</accession>
<reference evidence="2 3" key="1">
    <citation type="submission" date="2011-08" db="EMBL/GenBank/DDBJ databases">
        <title>The Genome Sequence of Plasmodium vivax India VII.</title>
        <authorList>
            <consortium name="The Broad Institute Genome Sequencing Platform"/>
            <consortium name="The Broad Institute Genome Sequencing Center for Infectious Disease"/>
            <person name="Neafsey D."/>
            <person name="Carlton J."/>
            <person name="Barnwell J."/>
            <person name="Collins W."/>
            <person name="Escalante A."/>
            <person name="Mullikin J."/>
            <person name="Saul A."/>
            <person name="Guigo R."/>
            <person name="Camara F."/>
            <person name="Young S.K."/>
            <person name="Zeng Q."/>
            <person name="Gargeya S."/>
            <person name="Fitzgerald M."/>
            <person name="Haas B."/>
            <person name="Abouelleil A."/>
            <person name="Alvarado L."/>
            <person name="Arachchi H.M."/>
            <person name="Berlin A."/>
            <person name="Brown A."/>
            <person name="Chapman S.B."/>
            <person name="Chen Z."/>
            <person name="Dunbar C."/>
            <person name="Freedman E."/>
            <person name="Gearin G."/>
            <person name="Gellesch M."/>
            <person name="Goldberg J."/>
            <person name="Griggs A."/>
            <person name="Gujja S."/>
            <person name="Heiman D."/>
            <person name="Howarth C."/>
            <person name="Larson L."/>
            <person name="Lui A."/>
            <person name="MacDonald P.J.P."/>
            <person name="Montmayeur A."/>
            <person name="Murphy C."/>
            <person name="Neiman D."/>
            <person name="Pearson M."/>
            <person name="Priest M."/>
            <person name="Roberts A."/>
            <person name="Saif S."/>
            <person name="Shea T."/>
            <person name="Shenoy N."/>
            <person name="Sisk P."/>
            <person name="Stolte C."/>
            <person name="Sykes S."/>
            <person name="Wortman J."/>
            <person name="Nusbaum C."/>
            <person name="Birren B."/>
        </authorList>
    </citation>
    <scope>NUCLEOTIDE SEQUENCE [LARGE SCALE GENOMIC DNA]</scope>
    <source>
        <strain evidence="2 3">India VII</strain>
    </source>
</reference>
<sequence>MTENITDIDKWNDAYPYLDEIWNKYKEFDETVDNDPKQNDYFIVCYYIIGKLNGDTNEHEAFCKKLVRNLGHHSDNYDSRKYTTNRCLNLNNWIYNSMKKHNIRENIITKCFEEYKGIMEGRNQHPSCYYYEYDKTHAEPMKIIMLNIFESSIGTIKNILNGEKGRSNTCRKYVCETVQIYKDMYQKYCVNAEAGNKRHENTCSKLKGFEYSYTHFFRKDLIKENEVPSLNNIQNKYLTECHEYLQEQALDSAVVTQDQSIGSSRTLPQDSNLGGPESIPHPKGENPSGPMSSTVSTAIGTVAGASSILALLYKVTQNFILIYEKYCITLFII</sequence>